<feature type="region of interest" description="Disordered" evidence="1">
    <location>
        <begin position="995"/>
        <end position="1055"/>
    </location>
</feature>
<accession>A0A2R6P203</accession>
<feature type="compositionally biased region" description="Polar residues" evidence="1">
    <location>
        <begin position="227"/>
        <end position="239"/>
    </location>
</feature>
<feature type="region of interest" description="Disordered" evidence="1">
    <location>
        <begin position="1"/>
        <end position="161"/>
    </location>
</feature>
<feature type="compositionally biased region" description="Low complexity" evidence="1">
    <location>
        <begin position="998"/>
        <end position="1011"/>
    </location>
</feature>
<keyword evidence="2" id="KW-0472">Membrane</keyword>
<feature type="compositionally biased region" description="Low complexity" evidence="1">
    <location>
        <begin position="245"/>
        <end position="263"/>
    </location>
</feature>
<feature type="compositionally biased region" description="Low complexity" evidence="1">
    <location>
        <begin position="683"/>
        <end position="695"/>
    </location>
</feature>
<comment type="caution">
    <text evidence="3">The sequence shown here is derived from an EMBL/GenBank/DDBJ whole genome shotgun (WGS) entry which is preliminary data.</text>
</comment>
<feature type="compositionally biased region" description="Low complexity" evidence="1">
    <location>
        <begin position="942"/>
        <end position="952"/>
    </location>
</feature>
<feature type="compositionally biased region" description="Low complexity" evidence="1">
    <location>
        <begin position="657"/>
        <end position="673"/>
    </location>
</feature>
<feature type="compositionally biased region" description="Acidic residues" evidence="1">
    <location>
        <begin position="702"/>
        <end position="736"/>
    </location>
</feature>
<dbReference type="PANTHER" id="PTHR39466:SF1">
    <property type="entry name" value="RGS DOMAIN-CONTAINING PROTEIN"/>
    <property type="match status" value="1"/>
</dbReference>
<keyword evidence="4" id="KW-1185">Reference proteome</keyword>
<feature type="region of interest" description="Disordered" evidence="1">
    <location>
        <begin position="565"/>
        <end position="792"/>
    </location>
</feature>
<sequence>MASSSSSARPPAVSLSTPAFTNPFPSQPSPSFTEMLSVPSTLNPSRKLSLASASAHTPLPSSSAQAHTQPTTVKLSPTRLCDLPRRLLHPPPVPNFGDDQEDDQDGGKRGQSGDDRDRRKGTGTGKGKEAAKAPIESDGHGSRSSRGSTRPNPKARRRGFRNWNWGIQPTFDVKLKDILERRHLPPLGLKDFEEWLLFVEGTAENLYFILWLREYTTRYTAWTSTLKTHSQQRVASSANTPPIPISVSHPSHPHSPYSSTSYPPARDVQQLMIAERPFASLGLAASALNSPHASHSSSQSLPPSQSQSQAQQGHSPVHVHPNSPYYVPNPYYHPSSLSVDVDDTDTAAQRQRREYRTPAPQPPPNPALALFYLRAKETFLTPNGAYELGVPSDVLSVFHAPVSGSAGGVDARGKGGKEVGGVSAVGMYGYKHPWATALSLHAGAGGKLPLPPDPAVFAELAEIVEGRLKESLNRLVLATYNNVGMPRAYCGGAGGFVIGLIGSAPPLASSFALGGPRWYRILALPGMWLGMTIFISAFYGVCMMIYIFGDLRQLRSFELSRPAISPPRPPSYSLSQGLSPSPSPPPVGSLPSSSPRRQGSQDRHRPPPIQVVPATTRPQLRIVTPDVVGVSSGGATDDNDKASKNATADVGLGWDEGGSAAEGAAAAADDAPAQVQLVRRQPTGTSSSGVQSSSGILAYDDGIQDEDEESDEEDDDDEYEDDDEEDEEEDDDDDDSGPGIEISDAFYDEHPSPEGPATAPADWFHSSLLSQHPPPPIREPTANPLWPDYEQNDDDEEHATAAFIGPFLYSDDGGGADGAGGFGAAAEGRGGADVENARDPTKDAAACQPVREFDFDGLPPRRPPRLPASGSTAAATTTTTTKQQQQQQQQQAPLPGKFGVDGGAAESGKRGGRGRKPKPQSKLPPRSKEDVGGGGRGRRRTPSPSSSSISGSVKAKRWYSWWWWQFVERVQSACSPENAVDALAHQEAKRQKLREKSSAVVVSSSSSAAAAPQGAQDKAKDKGKSGALPQAQAQAQAQQQHSASSGAPAPINPTSNAATALRDRAKVRGAGWRAGLKKVYLAVPAFASPLTPVLNPLVGRAQWEIVVRSAAMALFLSCVVVGSLLAVPARR</sequence>
<reference evidence="3 4" key="1">
    <citation type="submission" date="2018-02" db="EMBL/GenBank/DDBJ databases">
        <title>Genome sequence of the basidiomycete white-rot fungus Phlebia centrifuga.</title>
        <authorList>
            <person name="Granchi Z."/>
            <person name="Peng M."/>
            <person name="de Vries R.P."/>
            <person name="Hilden K."/>
            <person name="Makela M.R."/>
            <person name="Grigoriev I."/>
            <person name="Riley R."/>
        </authorList>
    </citation>
    <scope>NUCLEOTIDE SEQUENCE [LARGE SCALE GENOMIC DNA]</scope>
    <source>
        <strain evidence="3 4">FBCC195</strain>
    </source>
</reference>
<name>A0A2R6P203_9APHY</name>
<feature type="region of interest" description="Disordered" evidence="1">
    <location>
        <begin position="289"/>
        <end position="363"/>
    </location>
</feature>
<evidence type="ECO:0000256" key="2">
    <source>
        <dbReference type="SAM" id="Phobius"/>
    </source>
</evidence>
<evidence type="ECO:0000256" key="1">
    <source>
        <dbReference type="SAM" id="MobiDB-lite"/>
    </source>
</evidence>
<feature type="transmembrane region" description="Helical" evidence="2">
    <location>
        <begin position="1105"/>
        <end position="1127"/>
    </location>
</feature>
<organism evidence="3 4">
    <name type="scientific">Hermanssonia centrifuga</name>
    <dbReference type="NCBI Taxonomy" id="98765"/>
    <lineage>
        <taxon>Eukaryota</taxon>
        <taxon>Fungi</taxon>
        <taxon>Dikarya</taxon>
        <taxon>Basidiomycota</taxon>
        <taxon>Agaricomycotina</taxon>
        <taxon>Agaricomycetes</taxon>
        <taxon>Polyporales</taxon>
        <taxon>Meruliaceae</taxon>
        <taxon>Hermanssonia</taxon>
    </lineage>
</organism>
<feature type="transmembrane region" description="Helical" evidence="2">
    <location>
        <begin position="528"/>
        <end position="548"/>
    </location>
</feature>
<feature type="compositionally biased region" description="Gly residues" evidence="1">
    <location>
        <begin position="816"/>
        <end position="829"/>
    </location>
</feature>
<proteinExistence type="predicted"/>
<dbReference type="Proteomes" id="UP000186601">
    <property type="component" value="Unassembled WGS sequence"/>
</dbReference>
<evidence type="ECO:0000313" key="4">
    <source>
        <dbReference type="Proteomes" id="UP000186601"/>
    </source>
</evidence>
<feature type="compositionally biased region" description="Basic and acidic residues" evidence="1">
    <location>
        <begin position="105"/>
        <end position="141"/>
    </location>
</feature>
<feature type="compositionally biased region" description="Basic and acidic residues" evidence="1">
    <location>
        <begin position="830"/>
        <end position="842"/>
    </location>
</feature>
<dbReference type="OrthoDB" id="3232309at2759"/>
<feature type="compositionally biased region" description="Low complexity" evidence="1">
    <location>
        <begin position="571"/>
        <end position="580"/>
    </location>
</feature>
<feature type="transmembrane region" description="Helical" evidence="2">
    <location>
        <begin position="488"/>
        <end position="508"/>
    </location>
</feature>
<evidence type="ECO:0000313" key="3">
    <source>
        <dbReference type="EMBL" id="PSR83895.1"/>
    </source>
</evidence>
<dbReference type="STRING" id="98765.A0A2R6P203"/>
<feature type="compositionally biased region" description="Basic residues" evidence="1">
    <location>
        <begin position="910"/>
        <end position="919"/>
    </location>
</feature>
<feature type="compositionally biased region" description="Low complexity" evidence="1">
    <location>
        <begin position="289"/>
        <end position="335"/>
    </location>
</feature>
<feature type="compositionally biased region" description="Low complexity" evidence="1">
    <location>
        <begin position="1029"/>
        <end position="1049"/>
    </location>
</feature>
<feature type="region of interest" description="Disordered" evidence="1">
    <location>
        <begin position="816"/>
        <end position="953"/>
    </location>
</feature>
<keyword evidence="2" id="KW-0812">Transmembrane</keyword>
<dbReference type="PANTHER" id="PTHR39466">
    <property type="entry name" value="RGS DOMAIN-CONTAINING PROTEIN"/>
    <property type="match status" value="1"/>
</dbReference>
<protein>
    <submittedName>
        <fullName evidence="3">Uncharacterized protein</fullName>
    </submittedName>
</protein>
<dbReference type="AlphaFoldDB" id="A0A2R6P203"/>
<dbReference type="EMBL" id="MLYV02000550">
    <property type="protein sequence ID" value="PSR83895.1"/>
    <property type="molecule type" value="Genomic_DNA"/>
</dbReference>
<gene>
    <name evidence="3" type="ORF">PHLCEN_2v5604</name>
</gene>
<feature type="compositionally biased region" description="Low complexity" evidence="1">
    <location>
        <begin position="872"/>
        <end position="892"/>
    </location>
</feature>
<feature type="compositionally biased region" description="Low complexity" evidence="1">
    <location>
        <begin position="1"/>
        <end position="16"/>
    </location>
</feature>
<feature type="compositionally biased region" description="Polar residues" evidence="1">
    <location>
        <begin position="17"/>
        <end position="75"/>
    </location>
</feature>
<keyword evidence="2" id="KW-1133">Transmembrane helix</keyword>
<feature type="region of interest" description="Disordered" evidence="1">
    <location>
        <begin position="227"/>
        <end position="263"/>
    </location>
</feature>